<feature type="region of interest" description="Disordered" evidence="1">
    <location>
        <begin position="122"/>
        <end position="156"/>
    </location>
</feature>
<name>A0A846QK50_9BACT</name>
<dbReference type="RefSeq" id="WP_167939683.1">
    <property type="nucleotide sequence ID" value="NZ_JAATJA010000001.1"/>
</dbReference>
<dbReference type="Gene3D" id="3.30.420.130">
    <property type="entry name" value="Dinitrogenase iron-molybdenum cofactor biosynthesis domain"/>
    <property type="match status" value="1"/>
</dbReference>
<sequence>MNLCLACYEDRLASLLENATSFRLFRLEHGETTPAGGFDLARHDTQNLISALASCGVSTIVCGGVSGCTRRMLMQAGLDVRPWIRGTVDDVLAALAEGSLDRLAMPGCGGRRCGRGRMQSDIVAPGCSHPGQGRGRGYGMGPGSGAGNTPKKEEPK</sequence>
<proteinExistence type="predicted"/>
<dbReference type="InterPro" id="IPR036105">
    <property type="entry name" value="DiNase_FeMo-co_biosyn_sf"/>
</dbReference>
<feature type="compositionally biased region" description="Gly residues" evidence="1">
    <location>
        <begin position="132"/>
        <end position="146"/>
    </location>
</feature>
<comment type="caution">
    <text evidence="2">The sequence shown here is derived from an EMBL/GenBank/DDBJ whole genome shotgun (WGS) entry which is preliminary data.</text>
</comment>
<protein>
    <submittedName>
        <fullName evidence="2">Putative Fe-Mo cluster-binding NifX family protein</fullName>
    </submittedName>
</protein>
<keyword evidence="3" id="KW-1185">Reference proteome</keyword>
<dbReference type="SUPFAM" id="SSF53146">
    <property type="entry name" value="Nitrogenase accessory factor-like"/>
    <property type="match status" value="1"/>
</dbReference>
<organism evidence="2 3">
    <name type="scientific">Desulfobaculum xiamenense</name>
    <dbReference type="NCBI Taxonomy" id="995050"/>
    <lineage>
        <taxon>Bacteria</taxon>
        <taxon>Pseudomonadati</taxon>
        <taxon>Thermodesulfobacteriota</taxon>
        <taxon>Desulfovibrionia</taxon>
        <taxon>Desulfovibrionales</taxon>
        <taxon>Desulfovibrionaceae</taxon>
        <taxon>Desulfobaculum</taxon>
    </lineage>
</organism>
<gene>
    <name evidence="2" type="ORF">GGQ74_000193</name>
</gene>
<dbReference type="AlphaFoldDB" id="A0A846QK50"/>
<evidence type="ECO:0000313" key="2">
    <source>
        <dbReference type="EMBL" id="NJB66553.1"/>
    </source>
</evidence>
<dbReference type="EMBL" id="JAATJA010000001">
    <property type="protein sequence ID" value="NJB66553.1"/>
    <property type="molecule type" value="Genomic_DNA"/>
</dbReference>
<evidence type="ECO:0000256" key="1">
    <source>
        <dbReference type="SAM" id="MobiDB-lite"/>
    </source>
</evidence>
<accession>A0A846QK50</accession>
<reference evidence="2 3" key="1">
    <citation type="submission" date="2020-03" db="EMBL/GenBank/DDBJ databases">
        <title>Genomic Encyclopedia of Type Strains, Phase IV (KMG-IV): sequencing the most valuable type-strain genomes for metagenomic binning, comparative biology and taxonomic classification.</title>
        <authorList>
            <person name="Goeker M."/>
        </authorList>
    </citation>
    <scope>NUCLEOTIDE SEQUENCE [LARGE SCALE GENOMIC DNA]</scope>
    <source>
        <strain evidence="2 3">DSM 24233</strain>
    </source>
</reference>
<dbReference type="Proteomes" id="UP000580856">
    <property type="component" value="Unassembled WGS sequence"/>
</dbReference>
<evidence type="ECO:0000313" key="3">
    <source>
        <dbReference type="Proteomes" id="UP000580856"/>
    </source>
</evidence>